<evidence type="ECO:0000256" key="8">
    <source>
        <dbReference type="SAM" id="MobiDB-lite"/>
    </source>
</evidence>
<feature type="transmembrane region" description="Helical" evidence="9">
    <location>
        <begin position="188"/>
        <end position="209"/>
    </location>
</feature>
<comment type="subcellular location">
    <subcellularLocation>
        <location evidence="1">Membrane</location>
        <topology evidence="1">Multi-pass membrane protein</topology>
    </subcellularLocation>
</comment>
<evidence type="ECO:0000256" key="1">
    <source>
        <dbReference type="ARBA" id="ARBA00004141"/>
    </source>
</evidence>
<feature type="transmembrane region" description="Helical" evidence="9">
    <location>
        <begin position="667"/>
        <end position="692"/>
    </location>
</feature>
<gene>
    <name evidence="10" type="ORF">RHTO0S_04e02586g</name>
</gene>
<feature type="transmembrane region" description="Helical" evidence="9">
    <location>
        <begin position="468"/>
        <end position="492"/>
    </location>
</feature>
<organism evidence="10">
    <name type="scientific">Rhodotorula toruloides</name>
    <name type="common">Yeast</name>
    <name type="synonym">Rhodosporidium toruloides</name>
    <dbReference type="NCBI Taxonomy" id="5286"/>
    <lineage>
        <taxon>Eukaryota</taxon>
        <taxon>Fungi</taxon>
        <taxon>Dikarya</taxon>
        <taxon>Basidiomycota</taxon>
        <taxon>Pucciniomycotina</taxon>
        <taxon>Microbotryomycetes</taxon>
        <taxon>Sporidiobolales</taxon>
        <taxon>Sporidiobolaceae</taxon>
        <taxon>Rhodotorula</taxon>
    </lineage>
</organism>
<feature type="compositionally biased region" description="Low complexity" evidence="8">
    <location>
        <begin position="18"/>
        <end position="33"/>
    </location>
</feature>
<feature type="transmembrane region" description="Helical" evidence="9">
    <location>
        <begin position="290"/>
        <end position="311"/>
    </location>
</feature>
<keyword evidence="3 9" id="KW-0812">Transmembrane</keyword>
<reference evidence="10" key="1">
    <citation type="journal article" date="2014" name="Genome Announc.">
        <title>Draft genome sequence of Rhodosporidium toruloides CECT1137, an oleaginous yeast of biotechnological interest.</title>
        <authorList>
            <person name="Morin N."/>
            <person name="Calcas X."/>
            <person name="Devillers H."/>
            <person name="Durrens P."/>
            <person name="Sherman D.J."/>
            <person name="Nicaud J.-M."/>
            <person name="Neuveglise C."/>
        </authorList>
    </citation>
    <scope>NUCLEOTIDE SEQUENCE</scope>
    <source>
        <strain evidence="10">CECT1137</strain>
    </source>
</reference>
<dbReference type="InterPro" id="IPR046342">
    <property type="entry name" value="CBS_dom_sf"/>
</dbReference>
<keyword evidence="6 9" id="KW-0472">Membrane</keyword>
<dbReference type="PRINTS" id="PR00762">
    <property type="entry name" value="CLCHANNEL"/>
</dbReference>
<dbReference type="FunFam" id="1.10.3080.10:FF:000013">
    <property type="entry name" value="Voltage-gated chloride channel (ClcA)"/>
    <property type="match status" value="1"/>
</dbReference>
<dbReference type="GO" id="GO:0005247">
    <property type="term" value="F:voltage-gated chloride channel activity"/>
    <property type="evidence" value="ECO:0007669"/>
    <property type="project" value="TreeGrafter"/>
</dbReference>
<dbReference type="PANTHER" id="PTHR45711:SF6">
    <property type="entry name" value="CHLORIDE CHANNEL PROTEIN"/>
    <property type="match status" value="1"/>
</dbReference>
<dbReference type="AlphaFoldDB" id="A0A061AUX2"/>
<feature type="transmembrane region" description="Helical" evidence="9">
    <location>
        <begin position="584"/>
        <end position="603"/>
    </location>
</feature>
<keyword evidence="7" id="KW-0868">Chloride</keyword>
<evidence type="ECO:0000256" key="5">
    <source>
        <dbReference type="ARBA" id="ARBA00023065"/>
    </source>
</evidence>
<feature type="transmembrane region" description="Helical" evidence="9">
    <location>
        <begin position="545"/>
        <end position="563"/>
    </location>
</feature>
<dbReference type="GO" id="GO:0005769">
    <property type="term" value="C:early endosome"/>
    <property type="evidence" value="ECO:0007669"/>
    <property type="project" value="TreeGrafter"/>
</dbReference>
<protein>
    <submittedName>
        <fullName evidence="10">RHTO0S04e02586g1_1</fullName>
    </submittedName>
</protein>
<feature type="compositionally biased region" description="Basic and acidic residues" evidence="8">
    <location>
        <begin position="87"/>
        <end position="98"/>
    </location>
</feature>
<feature type="compositionally biased region" description="Basic and acidic residues" evidence="8">
    <location>
        <begin position="993"/>
        <end position="1010"/>
    </location>
</feature>
<feature type="transmembrane region" description="Helical" evidence="9">
    <location>
        <begin position="639"/>
        <end position="660"/>
    </location>
</feature>
<dbReference type="Gene3D" id="1.10.3080.10">
    <property type="entry name" value="Clc chloride channel"/>
    <property type="match status" value="1"/>
</dbReference>
<evidence type="ECO:0000256" key="7">
    <source>
        <dbReference type="ARBA" id="ARBA00023214"/>
    </source>
</evidence>
<accession>A0A061AUX2</accession>
<keyword evidence="4 9" id="KW-1133">Transmembrane helix</keyword>
<dbReference type="InterPro" id="IPR014743">
    <property type="entry name" value="Cl-channel_core"/>
</dbReference>
<proteinExistence type="predicted"/>
<evidence type="ECO:0000256" key="6">
    <source>
        <dbReference type="ARBA" id="ARBA00023136"/>
    </source>
</evidence>
<keyword evidence="2" id="KW-0813">Transport</keyword>
<dbReference type="Pfam" id="PF00654">
    <property type="entry name" value="Voltage_CLC"/>
    <property type="match status" value="1"/>
</dbReference>
<evidence type="ECO:0000256" key="4">
    <source>
        <dbReference type="ARBA" id="ARBA00022989"/>
    </source>
</evidence>
<name>A0A061AUX2_RHOTO</name>
<feature type="compositionally biased region" description="Pro residues" evidence="8">
    <location>
        <begin position="1"/>
        <end position="17"/>
    </location>
</feature>
<feature type="transmembrane region" description="Helical" evidence="9">
    <location>
        <begin position="712"/>
        <end position="734"/>
    </location>
</feature>
<feature type="region of interest" description="Disordered" evidence="8">
    <location>
        <begin position="988"/>
        <end position="1010"/>
    </location>
</feature>
<keyword evidence="5" id="KW-0406">Ion transport</keyword>
<dbReference type="GO" id="GO:0005794">
    <property type="term" value="C:Golgi apparatus"/>
    <property type="evidence" value="ECO:0007669"/>
    <property type="project" value="TreeGrafter"/>
</dbReference>
<sequence>MPSHPRSPLPRPPPLLPPLSTTTSPTYSPLASPLDERRPLLRTARSFGADDLRRRSHQFSDLLFRHGDGDAQAGPGGLEEAFDGADGVERGADDEGERRGLARARSSFFGSRRGSLSRLRTGGGGYDGEFKAELEGEAGNGVRSWYDNYTAIDWIHDTIKHSLRLRRLRRLKRTQGLRGQLINLWDGFQGWLLVTIVGFVTACIAFSIIRAEMWLFDLKEGYCATGWTRAKRFCCRAESAPEKAFGTFVLRGWAPIALEEGGECEAWTTWVAVWRKWTGEGEGAGEAASYIAYIAIALVFAVLASVLTIYFTASTSVYSSKDSLASPRLGNTAKLADAPEASVSPPVSTSKYGATDEVVSASTSEASLDTVLQGHVEPIAVPRTRKTLYYAAGSGIPEIKTILSGFVIRGYLGSWTLGVKSVGLALSVASGLSLGKEGPFVHIASCVANIVSRFWRKYDRNEGKRREVLSAACAAGVAVSFGAPVGGVLFSLEEVSYYFPPRTMLRSFWCAMIAAMTLKMFDPFGSGKIVLFAVTYDKDWHSFELLGFLFLAIFGGVYGACFCRANIAWTKHVRNGTFLKSHPIVEVALVTLVTACIAFYNPWSKMGGTELISSLFSECYKSERLSGLCVTSPSQVGPLVLSLGAALFLKAALTTITFGLKLPAGIFIPTLAVGALAGRIAGLAVEVLHAKYPRSFVFEACRMDGESGPLPFGQACVLPGVWAMIGAAAALAGVTRTTVSLAVIVFELTGTLTYSVPTMLAVLLAKTVADSIEPRSIYDLVIEVADLPYLDAKAEYVHDSTPHDILDASAPTISLDTDNTVSSLYSQLAALYASGTSSGFPLIATDDAGSPRMFGYIGSKELEHGLSLARPQGLPHSTTCTFRVAQAARRGLAAEMSAAATPGLGGGAESETFDLSWLTDQAPLTVSARSPMELIHEMFVKLGSRYVVVIDERGCYLGPIEKNRYLLYLRWLEKRNHEKTSKSKWFAQAEAADSVRDGVRRGRSEAREVA</sequence>
<evidence type="ECO:0000256" key="9">
    <source>
        <dbReference type="SAM" id="Phobius"/>
    </source>
</evidence>
<dbReference type="SUPFAM" id="SSF54631">
    <property type="entry name" value="CBS-domain pair"/>
    <property type="match status" value="1"/>
</dbReference>
<dbReference type="PANTHER" id="PTHR45711">
    <property type="entry name" value="CHLORIDE CHANNEL PROTEIN"/>
    <property type="match status" value="1"/>
</dbReference>
<evidence type="ECO:0000313" key="10">
    <source>
        <dbReference type="EMBL" id="CDR39183.1"/>
    </source>
</evidence>
<dbReference type="SUPFAM" id="SSF81340">
    <property type="entry name" value="Clc chloride channel"/>
    <property type="match status" value="1"/>
</dbReference>
<dbReference type="OrthoDB" id="431497at2759"/>
<feature type="region of interest" description="Disordered" evidence="8">
    <location>
        <begin position="1"/>
        <end position="49"/>
    </location>
</feature>
<feature type="transmembrane region" description="Helical" evidence="9">
    <location>
        <begin position="741"/>
        <end position="765"/>
    </location>
</feature>
<dbReference type="InterPro" id="IPR001807">
    <property type="entry name" value="ClC"/>
</dbReference>
<feature type="transmembrane region" description="Helical" evidence="9">
    <location>
        <begin position="440"/>
        <end position="456"/>
    </location>
</feature>
<dbReference type="CDD" id="cd03684">
    <property type="entry name" value="ClC_3_like"/>
    <property type="match status" value="1"/>
</dbReference>
<evidence type="ECO:0000256" key="3">
    <source>
        <dbReference type="ARBA" id="ARBA00022692"/>
    </source>
</evidence>
<evidence type="ECO:0000256" key="2">
    <source>
        <dbReference type="ARBA" id="ARBA00022448"/>
    </source>
</evidence>
<feature type="region of interest" description="Disordered" evidence="8">
    <location>
        <begin position="66"/>
        <end position="98"/>
    </location>
</feature>
<dbReference type="GO" id="GO:0005886">
    <property type="term" value="C:plasma membrane"/>
    <property type="evidence" value="ECO:0007669"/>
    <property type="project" value="TreeGrafter"/>
</dbReference>
<dbReference type="EMBL" id="LK052939">
    <property type="protein sequence ID" value="CDR39183.1"/>
    <property type="molecule type" value="Genomic_DNA"/>
</dbReference>